<proteinExistence type="predicted"/>
<dbReference type="Proteomes" id="UP001348817">
    <property type="component" value="Chromosome"/>
</dbReference>
<evidence type="ECO:0000313" key="3">
    <source>
        <dbReference type="Proteomes" id="UP001348817"/>
    </source>
</evidence>
<dbReference type="RefSeq" id="WP_338391396.1">
    <property type="nucleotide sequence ID" value="NZ_AP025314.1"/>
</dbReference>
<protein>
    <recommendedName>
        <fullName evidence="1">YHS domain-containing protein</fullName>
    </recommendedName>
</protein>
<evidence type="ECO:0000313" key="2">
    <source>
        <dbReference type="EMBL" id="BDD09805.1"/>
    </source>
</evidence>
<dbReference type="KEGG" id="fax:FUAX_22370"/>
<organism evidence="2 3">
    <name type="scientific">Fulvitalea axinellae</name>
    <dbReference type="NCBI Taxonomy" id="1182444"/>
    <lineage>
        <taxon>Bacteria</taxon>
        <taxon>Pseudomonadati</taxon>
        <taxon>Bacteroidota</taxon>
        <taxon>Cytophagia</taxon>
        <taxon>Cytophagales</taxon>
        <taxon>Persicobacteraceae</taxon>
        <taxon>Fulvitalea</taxon>
    </lineage>
</organism>
<feature type="domain" description="YHS" evidence="1">
    <location>
        <begin position="53"/>
        <end position="93"/>
    </location>
</feature>
<reference evidence="2 3" key="1">
    <citation type="submission" date="2021-12" db="EMBL/GenBank/DDBJ databases">
        <title>Genome sequencing of bacteria with rrn-lacking chromosome and rrn-plasmid.</title>
        <authorList>
            <person name="Anda M."/>
            <person name="Iwasaki W."/>
        </authorList>
    </citation>
    <scope>NUCLEOTIDE SEQUENCE [LARGE SCALE GENOMIC DNA]</scope>
    <source>
        <strain evidence="2 3">DSM 100852</strain>
    </source>
</reference>
<dbReference type="NCBIfam" id="NF041384">
    <property type="entry name" value="YHS_seleno_dom"/>
    <property type="match status" value="1"/>
</dbReference>
<evidence type="ECO:0000259" key="1">
    <source>
        <dbReference type="Pfam" id="PF04945"/>
    </source>
</evidence>
<sequence>MRRLNFNVMARGYILIGILLYLVVGAHAQNVKDLNLDDGVMAKGYDVVAYFQNKAVKGKSSYKFKYQGAVYKFSSSKNLEEFKQNPHKYVPQYGGWCAYAMGEDGKKVDINPSTYEILDGKLYLFYNRFFNNTKEKWDKDPEGYRKKADRNWDEIIKKN</sequence>
<gene>
    <name evidence="2" type="ORF">FUAX_22370</name>
</gene>
<name>A0AAU9DFQ1_9BACT</name>
<keyword evidence="3" id="KW-1185">Reference proteome</keyword>
<accession>A0AAU9DFQ1</accession>
<dbReference type="Pfam" id="PF04945">
    <property type="entry name" value="YHS"/>
    <property type="match status" value="1"/>
</dbReference>
<dbReference type="EMBL" id="AP025314">
    <property type="protein sequence ID" value="BDD09805.1"/>
    <property type="molecule type" value="Genomic_DNA"/>
</dbReference>
<dbReference type="InterPro" id="IPR007029">
    <property type="entry name" value="YHS_dom"/>
</dbReference>
<dbReference type="AlphaFoldDB" id="A0AAU9DFQ1"/>